<dbReference type="EMBL" id="WIQW01000055">
    <property type="protein sequence ID" value="KAF3091738.1"/>
    <property type="molecule type" value="Genomic_DNA"/>
</dbReference>
<dbReference type="Proteomes" id="UP000475325">
    <property type="component" value="Unassembled WGS sequence"/>
</dbReference>
<feature type="region of interest" description="Disordered" evidence="2">
    <location>
        <begin position="501"/>
        <end position="540"/>
    </location>
</feature>
<organism evidence="3 4">
    <name type="scientific">Orbilia oligospora</name>
    <name type="common">Nematode-trapping fungus</name>
    <name type="synonym">Arthrobotrys oligospora</name>
    <dbReference type="NCBI Taxonomy" id="2813651"/>
    <lineage>
        <taxon>Eukaryota</taxon>
        <taxon>Fungi</taxon>
        <taxon>Dikarya</taxon>
        <taxon>Ascomycota</taxon>
        <taxon>Pezizomycotina</taxon>
        <taxon>Orbiliomycetes</taxon>
        <taxon>Orbiliales</taxon>
        <taxon>Orbiliaceae</taxon>
        <taxon>Orbilia</taxon>
    </lineage>
</organism>
<feature type="region of interest" description="Disordered" evidence="2">
    <location>
        <begin position="605"/>
        <end position="624"/>
    </location>
</feature>
<gene>
    <name evidence="3" type="ORF">TWF102_008717</name>
</gene>
<feature type="region of interest" description="Disordered" evidence="2">
    <location>
        <begin position="165"/>
        <end position="193"/>
    </location>
</feature>
<feature type="compositionally biased region" description="Basic and acidic residues" evidence="2">
    <location>
        <begin position="183"/>
        <end position="193"/>
    </location>
</feature>
<feature type="compositionally biased region" description="Polar residues" evidence="2">
    <location>
        <begin position="1"/>
        <end position="12"/>
    </location>
</feature>
<feature type="compositionally biased region" description="Low complexity" evidence="2">
    <location>
        <begin position="969"/>
        <end position="983"/>
    </location>
</feature>
<feature type="compositionally biased region" description="Polar residues" evidence="2">
    <location>
        <begin position="165"/>
        <end position="182"/>
    </location>
</feature>
<feature type="region of interest" description="Disordered" evidence="2">
    <location>
        <begin position="207"/>
        <end position="228"/>
    </location>
</feature>
<accession>A0A7C8J684</accession>
<feature type="coiled-coil region" evidence="1">
    <location>
        <begin position="133"/>
        <end position="160"/>
    </location>
</feature>
<evidence type="ECO:0000256" key="1">
    <source>
        <dbReference type="SAM" id="Coils"/>
    </source>
</evidence>
<reference evidence="3 4" key="1">
    <citation type="submission" date="2019-06" db="EMBL/GenBank/DDBJ databases">
        <authorList>
            <person name="Palmer J.M."/>
        </authorList>
    </citation>
    <scope>NUCLEOTIDE SEQUENCE [LARGE SCALE GENOMIC DNA]</scope>
    <source>
        <strain evidence="3 4">TWF102</strain>
    </source>
</reference>
<feature type="region of interest" description="Disordered" evidence="2">
    <location>
        <begin position="1"/>
        <end position="32"/>
    </location>
</feature>
<name>A0A7C8J684_ORBOL</name>
<feature type="region of interest" description="Disordered" evidence="2">
    <location>
        <begin position="925"/>
        <end position="1005"/>
    </location>
</feature>
<feature type="region of interest" description="Disordered" evidence="2">
    <location>
        <begin position="629"/>
        <end position="697"/>
    </location>
</feature>
<keyword evidence="1" id="KW-0175">Coiled coil</keyword>
<evidence type="ECO:0000256" key="2">
    <source>
        <dbReference type="SAM" id="MobiDB-lite"/>
    </source>
</evidence>
<feature type="coiled-coil region" evidence="1">
    <location>
        <begin position="890"/>
        <end position="924"/>
    </location>
</feature>
<proteinExistence type="predicted"/>
<protein>
    <submittedName>
        <fullName evidence="3">Uncharacterized protein</fullName>
    </submittedName>
</protein>
<comment type="caution">
    <text evidence="3">The sequence shown here is derived from an EMBL/GenBank/DDBJ whole genome shotgun (WGS) entry which is preliminary data.</text>
</comment>
<evidence type="ECO:0000313" key="3">
    <source>
        <dbReference type="EMBL" id="KAF3091738.1"/>
    </source>
</evidence>
<sequence length="1512" mass="167060">MSSSMRTPSYRGNSRHEAPAGSTPGPIRRRPQNGLMKHLVSSPYTTTQVVRDNGNHWLPTLRGLLRVTTGTVGTLATVGGVVGRVGGAATRSFFSYVSRSTRNYMGWDTAPAQPIRTSLTDGSLHEEQDRRYRERAAAYYENQDREAEEARREADRAAEVRALGNSLQQVSPQAPQVSTSWTEELRRTGPAHTVDRQTEDIILEKTSKTQKATSKPARERGYPYRQHKRNDSGFKAEFQENFKSDPSKDAEKLAFLLSYTGWKPSFFRNQASVFQRLPKLPDDFDILGDTDHTENIVRLAEIISDRGFLKRQNIVCEITFEPVWGRKPVGDAAIAALHKVYIPEDQFEPEPSYQPREFSEEERETMKNNGDFSAVRNEFKKQTIYDLIFHTPYDHPLPAADIELPDEEFEVSRDDPRFRQLWQLLPSVRLPGNRHLLQANAKTRLAYKKMVSRRDNWFWKLIQEVRKRDRYLAKVYDHFDLNRKRSEMNWDEFRRVHVVRNNNPPANKPEKAQEVPHQAVDKHRKMRKASVSPERPPVQQYDPEIHKKHRIRHNRAQNSRTSSKCWVNKEMDLSDEDNFPSKRSGRSRYTAQDAEYQANRLARAVAAETKPKPQPKKVTFAPGHTLRVFEQEDSDASRNASPADTHASKKMKATDETSIRTAQTSAGPGQHKRSGLSMAPSTFTKPKTVGKGSSDPIHASYQKSLVDVPREWRQRDDTGTFSAWEEDSEEAGVFYELDIIDGRLPKGRGSWETELEQTCGPKRVRIIRSNGTSQDFAVWSQDGILRDLDWVPAGQQSEEEKERARLEEEVAEFKRMYPNLPTPEVEALPDLKTAFQNGYTSPKNEAERIRMYRIMAATKDKVKGPKFRAATDEEAAKWGPDSTFEETARMHQRAREMDEREAALKKEEERLAQLRAELTKAQELPNILKKRRRSSDHSPAKSPIKATEITGEFPRFNPFGAVPAQAGGSPTKSSRSLLSPPLSNEDDTSGKEENTPGSKAKARLTGLFDPVQTQKSSGFTVVEDAKEQGCGDHVAGTNEVFRPIVNGATLPRLGSAGDIPKAQSLLPSAPITAAPATPSAITPAEAGMFASVRPSLKNEMSLDEGSSMELDNTPQSAKKIRSPKEFGFVTSAATTLAETFKPVVPASFDFGGAMPPKMSFGGDNKSFALGGPTSNPFAGNSTFQFGTAAAAPSIFGVSTTAEKPSEVFTFGGNTKPAAKKAPEVFNFGGPSTTPAAAPPINFGVPKPAEKTDVFNFGAPTTAPSAPVIFGATSSAPTTNALFGATSGATAAPSFTAPTSFNFGEATAAPAFGGNNGATSSASFTFGSTATTQPIQFGAELPKQTSTSFNDNFTFGAKTEAPPTFGFNASNATAAPASTTTAAPIFGASNAAPTLAPNGFQAESANNMFGFQPPAAPHGRNIKAPKPTVIRFILFSVSLHSSVSKYFYSERCYDYGFLLKENDRTYENDHGYLTLQNIHDATLSFLITCLITSTSPIPHRFPPAEVIPTHYFY</sequence>
<evidence type="ECO:0000313" key="4">
    <source>
        <dbReference type="Proteomes" id="UP000475325"/>
    </source>
</evidence>